<dbReference type="STRING" id="1267564.SAMN05192561_10231"/>
<evidence type="ECO:0000259" key="1">
    <source>
        <dbReference type="Pfam" id="PF08241"/>
    </source>
</evidence>
<accession>A0A1H6IA25</accession>
<dbReference type="PANTHER" id="PTHR43861">
    <property type="entry name" value="TRANS-ACONITATE 2-METHYLTRANSFERASE-RELATED"/>
    <property type="match status" value="1"/>
</dbReference>
<reference evidence="2 3" key="1">
    <citation type="submission" date="2016-10" db="EMBL/GenBank/DDBJ databases">
        <authorList>
            <person name="de Groot N.N."/>
        </authorList>
    </citation>
    <scope>NUCLEOTIDE SEQUENCE [LARGE SCALE GENOMIC DNA]</scope>
    <source>
        <strain evidence="2 3">IBRC-M10418</strain>
    </source>
</reference>
<dbReference type="GO" id="GO:0032259">
    <property type="term" value="P:methylation"/>
    <property type="evidence" value="ECO:0007669"/>
    <property type="project" value="UniProtKB-KW"/>
</dbReference>
<dbReference type="AlphaFoldDB" id="A0A1H6IA25"/>
<dbReference type="PANTHER" id="PTHR43861:SF6">
    <property type="entry name" value="METHYLTRANSFERASE TYPE 11"/>
    <property type="match status" value="1"/>
</dbReference>
<keyword evidence="3" id="KW-1185">Reference proteome</keyword>
<evidence type="ECO:0000313" key="3">
    <source>
        <dbReference type="Proteomes" id="UP000199215"/>
    </source>
</evidence>
<dbReference type="OrthoDB" id="1018at2157"/>
<feature type="domain" description="Methyltransferase type 11" evidence="1">
    <location>
        <begin position="53"/>
        <end position="146"/>
    </location>
</feature>
<protein>
    <submittedName>
        <fullName evidence="2">Methyltransferase domain-containing protein</fullName>
    </submittedName>
</protein>
<proteinExistence type="predicted"/>
<dbReference type="InterPro" id="IPR013216">
    <property type="entry name" value="Methyltransf_11"/>
</dbReference>
<dbReference type="InterPro" id="IPR029063">
    <property type="entry name" value="SAM-dependent_MTases_sf"/>
</dbReference>
<organism evidence="2 3">
    <name type="scientific">Halopenitus malekzadehii</name>
    <dbReference type="NCBI Taxonomy" id="1267564"/>
    <lineage>
        <taxon>Archaea</taxon>
        <taxon>Methanobacteriati</taxon>
        <taxon>Methanobacteriota</taxon>
        <taxon>Stenosarchaea group</taxon>
        <taxon>Halobacteria</taxon>
        <taxon>Halobacteriales</taxon>
        <taxon>Haloferacaceae</taxon>
        <taxon>Halopenitus</taxon>
    </lineage>
</organism>
<dbReference type="RefSeq" id="WP_092815774.1">
    <property type="nucleotide sequence ID" value="NZ_FNWU01000002.1"/>
</dbReference>
<gene>
    <name evidence="2" type="ORF">SAMN05192561_10231</name>
</gene>
<dbReference type="GO" id="GO:0008757">
    <property type="term" value="F:S-adenosylmethionine-dependent methyltransferase activity"/>
    <property type="evidence" value="ECO:0007669"/>
    <property type="project" value="InterPro"/>
</dbReference>
<keyword evidence="2" id="KW-0489">Methyltransferase</keyword>
<name>A0A1H6IA25_9EURY</name>
<dbReference type="Proteomes" id="UP000199215">
    <property type="component" value="Unassembled WGS sequence"/>
</dbReference>
<dbReference type="CDD" id="cd02440">
    <property type="entry name" value="AdoMet_MTases"/>
    <property type="match status" value="1"/>
</dbReference>
<sequence>MTDIDPLVPQLRAEVKNLDPSVRSRFLEYLDVHESYFQGIVAAVTNNIDGRILEVGSVPCHITFLLKEIGYDIKGLDIDPSVIEDFMERNQLEIYQCDVERDKFPAEDNSFDGVIFTEVLEHLHINPIHTFEEIKRVLKPNGKLILTTPNVLSFSNLYSLLTEGIIVDPYEQFMKLEKVGHMGHIREYTAGEVGSLLENTGFTVDSHSYMNWMDKTWSERSLSSNLAILSSKILPIGRFHLFIASL</sequence>
<evidence type="ECO:0000313" key="2">
    <source>
        <dbReference type="EMBL" id="SEH45475.1"/>
    </source>
</evidence>
<keyword evidence="2" id="KW-0808">Transferase</keyword>
<dbReference type="Pfam" id="PF08241">
    <property type="entry name" value="Methyltransf_11"/>
    <property type="match status" value="1"/>
</dbReference>
<dbReference type="EMBL" id="FNWU01000002">
    <property type="protein sequence ID" value="SEH45475.1"/>
    <property type="molecule type" value="Genomic_DNA"/>
</dbReference>
<dbReference type="Gene3D" id="3.40.50.150">
    <property type="entry name" value="Vaccinia Virus protein VP39"/>
    <property type="match status" value="1"/>
</dbReference>
<dbReference type="SUPFAM" id="SSF53335">
    <property type="entry name" value="S-adenosyl-L-methionine-dependent methyltransferases"/>
    <property type="match status" value="1"/>
</dbReference>